<proteinExistence type="predicted"/>
<keyword evidence="3" id="KW-0143">Chaperone</keyword>
<dbReference type="EMBL" id="CP119391">
    <property type="protein sequence ID" value="WNK21132.1"/>
    <property type="molecule type" value="Genomic_DNA"/>
</dbReference>
<feature type="domain" description="ProQ/FinO" evidence="5">
    <location>
        <begin position="98"/>
        <end position="207"/>
    </location>
</feature>
<reference evidence="6 7" key="1">
    <citation type="submission" date="2023-03" db="EMBL/GenBank/DDBJ databases">
        <title>Halomonas sp. nov., isolated from Korean tranditional fermented seafood 'Jeotgal'.</title>
        <authorList>
            <person name="Kim B."/>
            <person name="Shin N.-R."/>
        </authorList>
    </citation>
    <scope>NUCLEOTIDE SEQUENCE [LARGE SCALE GENOMIC DNA]</scope>
    <source>
        <strain evidence="6 7">SG2L-4</strain>
    </source>
</reference>
<dbReference type="InterPro" id="IPR016103">
    <property type="entry name" value="ProQ/FinO"/>
</dbReference>
<feature type="compositionally biased region" description="Basic and acidic residues" evidence="4">
    <location>
        <begin position="186"/>
        <end position="199"/>
    </location>
</feature>
<dbReference type="PANTHER" id="PTHR38106:SF1">
    <property type="entry name" value="RNA CHAPERONE PROQ"/>
    <property type="match status" value="1"/>
</dbReference>
<dbReference type="InterPro" id="IPR023529">
    <property type="entry name" value="ProQ"/>
</dbReference>
<dbReference type="Proteomes" id="UP001301869">
    <property type="component" value="Chromosome"/>
</dbReference>
<keyword evidence="1" id="KW-0963">Cytoplasm</keyword>
<sequence length="266" mass="28660">MPERVTHLLDDLEARLGEARTELATLRDENRRLKSRLAQRPVDDTGEPSEATTPSTAAAEDTPAPEKAAAPVAKAAPEEHAAAPVAKTTPEEHAAAGETPPAPQALLKAWQSRYPEAFAAAEVRPLKVGIHHDLAAREPWSNKLIRRALAGYVNRPRYAKALKEGAPRIDLDGNPAGTVDATAARTAREKYRRQAERKNRPAGAEAPGGKPRRPRRDKAAGPKAPAGKKQGGAAKPQHDEMSQRDAKAPSLEDKLASLQRRFGGRD</sequence>
<evidence type="ECO:0000256" key="2">
    <source>
        <dbReference type="ARBA" id="ARBA00022884"/>
    </source>
</evidence>
<dbReference type="Gene3D" id="1.10.1710.10">
    <property type="entry name" value="ProQ/FinO domain"/>
    <property type="match status" value="1"/>
</dbReference>
<dbReference type="SUPFAM" id="SSF48657">
    <property type="entry name" value="FinO-like"/>
    <property type="match status" value="1"/>
</dbReference>
<protein>
    <submittedName>
        <fullName evidence="6">ProQ/FINO family protein</fullName>
    </submittedName>
</protein>
<gene>
    <name evidence="6" type="ORF">P1P91_05510</name>
</gene>
<keyword evidence="2" id="KW-0694">RNA-binding</keyword>
<evidence type="ECO:0000256" key="4">
    <source>
        <dbReference type="SAM" id="MobiDB-lite"/>
    </source>
</evidence>
<dbReference type="Pfam" id="PF04352">
    <property type="entry name" value="ProQ"/>
    <property type="match status" value="1"/>
</dbReference>
<evidence type="ECO:0000256" key="3">
    <source>
        <dbReference type="ARBA" id="ARBA00023186"/>
    </source>
</evidence>
<evidence type="ECO:0000256" key="1">
    <source>
        <dbReference type="ARBA" id="ARBA00022490"/>
    </source>
</evidence>
<organism evidence="6 7">
    <name type="scientific">Halomonas piscis</name>
    <dbReference type="NCBI Taxonomy" id="3031727"/>
    <lineage>
        <taxon>Bacteria</taxon>
        <taxon>Pseudomonadati</taxon>
        <taxon>Pseudomonadota</taxon>
        <taxon>Gammaproteobacteria</taxon>
        <taxon>Oceanospirillales</taxon>
        <taxon>Halomonadaceae</taxon>
        <taxon>Halomonas</taxon>
    </lineage>
</organism>
<feature type="compositionally biased region" description="Basic and acidic residues" evidence="4">
    <location>
        <begin position="236"/>
        <end position="255"/>
    </location>
</feature>
<name>A0ABY9Z2L2_9GAMM</name>
<dbReference type="InterPro" id="IPR036442">
    <property type="entry name" value="ProQ/FinO_sf"/>
</dbReference>
<dbReference type="PANTHER" id="PTHR38106">
    <property type="entry name" value="RNA CHAPERONE PROQ"/>
    <property type="match status" value="1"/>
</dbReference>
<keyword evidence="7" id="KW-1185">Reference proteome</keyword>
<feature type="compositionally biased region" description="Low complexity" evidence="4">
    <location>
        <begin position="221"/>
        <end position="235"/>
    </location>
</feature>
<dbReference type="RefSeq" id="WP_311885087.1">
    <property type="nucleotide sequence ID" value="NZ_CP119391.1"/>
</dbReference>
<dbReference type="SMART" id="SM00945">
    <property type="entry name" value="ProQ"/>
    <property type="match status" value="1"/>
</dbReference>
<evidence type="ECO:0000313" key="6">
    <source>
        <dbReference type="EMBL" id="WNK21132.1"/>
    </source>
</evidence>
<evidence type="ECO:0000313" key="7">
    <source>
        <dbReference type="Proteomes" id="UP001301869"/>
    </source>
</evidence>
<evidence type="ECO:0000259" key="5">
    <source>
        <dbReference type="SMART" id="SM00945"/>
    </source>
</evidence>
<feature type="compositionally biased region" description="Low complexity" evidence="4">
    <location>
        <begin position="48"/>
        <end position="75"/>
    </location>
</feature>
<feature type="region of interest" description="Disordered" evidence="4">
    <location>
        <begin position="26"/>
        <end position="107"/>
    </location>
</feature>
<accession>A0ABY9Z2L2</accession>
<feature type="region of interest" description="Disordered" evidence="4">
    <location>
        <begin position="163"/>
        <end position="266"/>
    </location>
</feature>